<comment type="similarity">
    <text evidence="3">Belongs to the paxM FAD-dependent monooxygenase family.</text>
</comment>
<keyword evidence="5" id="KW-0274">FAD</keyword>
<reference evidence="10" key="1">
    <citation type="submission" date="2022-07" db="EMBL/GenBank/DDBJ databases">
        <title>Genome Sequence of Xylaria arbuscula.</title>
        <authorList>
            <person name="Buettner E."/>
        </authorList>
    </citation>
    <scope>NUCLEOTIDE SEQUENCE</scope>
    <source>
        <strain evidence="10">VT107</strain>
    </source>
</reference>
<name>A0A9W8NH94_9PEZI</name>
<dbReference type="FunFam" id="3.50.50.60:FF:000270">
    <property type="entry name" value="FAD/NAD(P)-binding domain-containing protein"/>
    <property type="match status" value="1"/>
</dbReference>
<feature type="region of interest" description="Disordered" evidence="8">
    <location>
        <begin position="556"/>
        <end position="588"/>
    </location>
</feature>
<evidence type="ECO:0000256" key="8">
    <source>
        <dbReference type="SAM" id="MobiDB-lite"/>
    </source>
</evidence>
<comment type="caution">
    <text evidence="10">The sequence shown here is derived from an EMBL/GenBank/DDBJ whole genome shotgun (WGS) entry which is preliminary data.</text>
</comment>
<keyword evidence="6" id="KW-0560">Oxidoreductase</keyword>
<dbReference type="EMBL" id="JANPWZ010000475">
    <property type="protein sequence ID" value="KAJ3576445.1"/>
    <property type="molecule type" value="Genomic_DNA"/>
</dbReference>
<dbReference type="Proteomes" id="UP001148614">
    <property type="component" value="Unassembled WGS sequence"/>
</dbReference>
<dbReference type="SUPFAM" id="SSF51905">
    <property type="entry name" value="FAD/NAD(P)-binding domain"/>
    <property type="match status" value="1"/>
</dbReference>
<evidence type="ECO:0000256" key="4">
    <source>
        <dbReference type="ARBA" id="ARBA00022630"/>
    </source>
</evidence>
<evidence type="ECO:0000256" key="6">
    <source>
        <dbReference type="ARBA" id="ARBA00023002"/>
    </source>
</evidence>
<dbReference type="PANTHER" id="PTHR13789:SF315">
    <property type="entry name" value="FAD-DEPENDENT MONOOXYGENASE MDPD"/>
    <property type="match status" value="1"/>
</dbReference>
<dbReference type="InterPro" id="IPR050493">
    <property type="entry name" value="FAD-dep_Monooxygenase_BioMet"/>
</dbReference>
<feature type="compositionally biased region" description="Basic residues" evidence="8">
    <location>
        <begin position="576"/>
        <end position="588"/>
    </location>
</feature>
<evidence type="ECO:0000256" key="2">
    <source>
        <dbReference type="ARBA" id="ARBA00005179"/>
    </source>
</evidence>
<evidence type="ECO:0000259" key="9">
    <source>
        <dbReference type="Pfam" id="PF01494"/>
    </source>
</evidence>
<dbReference type="PANTHER" id="PTHR13789">
    <property type="entry name" value="MONOOXYGENASE"/>
    <property type="match status" value="1"/>
</dbReference>
<dbReference type="InterPro" id="IPR036188">
    <property type="entry name" value="FAD/NAD-bd_sf"/>
</dbReference>
<accession>A0A9W8NH94</accession>
<dbReference type="AlphaFoldDB" id="A0A9W8NH94"/>
<proteinExistence type="inferred from homology"/>
<evidence type="ECO:0000256" key="5">
    <source>
        <dbReference type="ARBA" id="ARBA00022827"/>
    </source>
</evidence>
<dbReference type="PRINTS" id="PR00420">
    <property type="entry name" value="RNGMNOXGNASE"/>
</dbReference>
<dbReference type="Pfam" id="PF01494">
    <property type="entry name" value="FAD_binding_3"/>
    <property type="match status" value="1"/>
</dbReference>
<evidence type="ECO:0000313" key="10">
    <source>
        <dbReference type="EMBL" id="KAJ3576445.1"/>
    </source>
</evidence>
<dbReference type="InterPro" id="IPR002938">
    <property type="entry name" value="FAD-bd"/>
</dbReference>
<evidence type="ECO:0000256" key="7">
    <source>
        <dbReference type="ARBA" id="ARBA00023033"/>
    </source>
</evidence>
<evidence type="ECO:0000313" key="11">
    <source>
        <dbReference type="Proteomes" id="UP001148614"/>
    </source>
</evidence>
<keyword evidence="4" id="KW-0285">Flavoprotein</keyword>
<gene>
    <name evidence="10" type="ORF">NPX13_g3692</name>
</gene>
<sequence length="588" mass="65277">MGSVQTTSDCKPVGSYPPTGINVLIVGTGLAGLTASIECTRKGHNVRMLERMDDINTAGDMYFMGHSAIQFFRHWPDLLREYESISMSNAWLQTFKHSGEQMIHPIKVSERLRREGMGDTPPGAFQMRPLVYKMFVRQVEKLGVKIEFGKKVVDYQEDQARKKAMVITDQGETFEADVVIAADGVGSKSQKLVGGEVRARSSGRAMWRAAFSSDHLDKSPMAKEFFGGLGGEKNDEPMIRTFLGPGTYALTLTRPGTIIWIMNHDVTGSEEESWTHTVESDEVLNNMDKGVGPVPWAPVFKELVKITPPQTILNFELFWRNPQPSWCSPGGRVVQIGDAAHSFLPASGNGATQAIEDAVSLASCLEIGGKENISLSVRTQIRFRFVRCACAQKLGFSNAELLQDTDWSKVKIDPKRAQPKLPAWIFKHDPEKYAYEHYWKMAETVKHGIPFDQVDTVPPNYPVGYRYESWSIDDIMEDLKNGRPVYMIDLSVFNTWSSSRQELVENGGAETCNRVPTSSRIPSRTIATKGRVGSAAAAVASGDVSEGVSIFVEERVQKSQSGETLALPSRVEQSHYARKGRRRSAGAR</sequence>
<keyword evidence="11" id="KW-1185">Reference proteome</keyword>
<comment type="pathway">
    <text evidence="2">Secondary metabolite biosynthesis.</text>
</comment>
<evidence type="ECO:0000256" key="1">
    <source>
        <dbReference type="ARBA" id="ARBA00001974"/>
    </source>
</evidence>
<dbReference type="Gene3D" id="3.50.50.60">
    <property type="entry name" value="FAD/NAD(P)-binding domain"/>
    <property type="match status" value="1"/>
</dbReference>
<feature type="domain" description="FAD-binding" evidence="9">
    <location>
        <begin position="22"/>
        <end position="202"/>
    </location>
</feature>
<dbReference type="VEuPathDB" id="FungiDB:F4678DRAFT_482527"/>
<dbReference type="GO" id="GO:0071949">
    <property type="term" value="F:FAD binding"/>
    <property type="evidence" value="ECO:0007669"/>
    <property type="project" value="InterPro"/>
</dbReference>
<comment type="cofactor">
    <cofactor evidence="1">
        <name>FAD</name>
        <dbReference type="ChEBI" id="CHEBI:57692"/>
    </cofactor>
</comment>
<evidence type="ECO:0000256" key="3">
    <source>
        <dbReference type="ARBA" id="ARBA00007992"/>
    </source>
</evidence>
<protein>
    <recommendedName>
        <fullName evidence="9">FAD-binding domain-containing protein</fullName>
    </recommendedName>
</protein>
<keyword evidence="7" id="KW-0503">Monooxygenase</keyword>
<organism evidence="10 11">
    <name type="scientific">Xylaria arbuscula</name>
    <dbReference type="NCBI Taxonomy" id="114810"/>
    <lineage>
        <taxon>Eukaryota</taxon>
        <taxon>Fungi</taxon>
        <taxon>Dikarya</taxon>
        <taxon>Ascomycota</taxon>
        <taxon>Pezizomycotina</taxon>
        <taxon>Sordariomycetes</taxon>
        <taxon>Xylariomycetidae</taxon>
        <taxon>Xylariales</taxon>
        <taxon>Xylariaceae</taxon>
        <taxon>Xylaria</taxon>
    </lineage>
</organism>
<dbReference type="GO" id="GO:0004497">
    <property type="term" value="F:monooxygenase activity"/>
    <property type="evidence" value="ECO:0007669"/>
    <property type="project" value="UniProtKB-KW"/>
</dbReference>